<proteinExistence type="predicted"/>
<keyword evidence="2" id="KW-1185">Reference proteome</keyword>
<accession>A0ABV8J960</accession>
<dbReference type="EMBL" id="JBHSAP010000004">
    <property type="protein sequence ID" value="MFC4075418.1"/>
    <property type="molecule type" value="Genomic_DNA"/>
</dbReference>
<sequence length="122" mass="13672">MRFFRFDAEKAKEIQQFESKGIGCTPILRQEGWLQVGCFHFAPGSVLGLHSAICPQLFMVVAGDGWVRAETTARFPVRAGQAVFWTRGERHESGSDTGMTVMVFEGSEMDPEPWMEEIEGRG</sequence>
<gene>
    <name evidence="1" type="ORF">ACFOUO_01180</name>
</gene>
<dbReference type="InterPro" id="IPR014710">
    <property type="entry name" value="RmlC-like_jellyroll"/>
</dbReference>
<dbReference type="SUPFAM" id="SSF51182">
    <property type="entry name" value="RmlC-like cupins"/>
    <property type="match status" value="1"/>
</dbReference>
<dbReference type="InterPro" id="IPR011051">
    <property type="entry name" value="RmlC_Cupin_sf"/>
</dbReference>
<organism evidence="1 2">
    <name type="scientific">Salinithrix halophila</name>
    <dbReference type="NCBI Taxonomy" id="1485204"/>
    <lineage>
        <taxon>Bacteria</taxon>
        <taxon>Bacillati</taxon>
        <taxon>Bacillota</taxon>
        <taxon>Bacilli</taxon>
        <taxon>Bacillales</taxon>
        <taxon>Thermoactinomycetaceae</taxon>
        <taxon>Salinithrix</taxon>
    </lineage>
</organism>
<comment type="caution">
    <text evidence="1">The sequence shown here is derived from an EMBL/GenBank/DDBJ whole genome shotgun (WGS) entry which is preliminary data.</text>
</comment>
<evidence type="ECO:0000313" key="1">
    <source>
        <dbReference type="EMBL" id="MFC4075418.1"/>
    </source>
</evidence>
<dbReference type="Gene3D" id="2.60.120.10">
    <property type="entry name" value="Jelly Rolls"/>
    <property type="match status" value="1"/>
</dbReference>
<name>A0ABV8J960_9BACL</name>
<dbReference type="RefSeq" id="WP_380701316.1">
    <property type="nucleotide sequence ID" value="NZ_JBHSAP010000004.1"/>
</dbReference>
<evidence type="ECO:0000313" key="2">
    <source>
        <dbReference type="Proteomes" id="UP001595843"/>
    </source>
</evidence>
<dbReference type="Proteomes" id="UP001595843">
    <property type="component" value="Unassembled WGS sequence"/>
</dbReference>
<reference evidence="2" key="1">
    <citation type="journal article" date="2019" name="Int. J. Syst. Evol. Microbiol.">
        <title>The Global Catalogue of Microorganisms (GCM) 10K type strain sequencing project: providing services to taxonomists for standard genome sequencing and annotation.</title>
        <authorList>
            <consortium name="The Broad Institute Genomics Platform"/>
            <consortium name="The Broad Institute Genome Sequencing Center for Infectious Disease"/>
            <person name="Wu L."/>
            <person name="Ma J."/>
        </authorList>
    </citation>
    <scope>NUCLEOTIDE SEQUENCE [LARGE SCALE GENOMIC DNA]</scope>
    <source>
        <strain evidence="2">IBRC-M 10813</strain>
    </source>
</reference>
<protein>
    <submittedName>
        <fullName evidence="1">Cupin domain-containing protein</fullName>
    </submittedName>
</protein>